<keyword evidence="2 8" id="KW-1003">Cell membrane</keyword>
<dbReference type="PANTHER" id="PTHR35529:SF1">
    <property type="entry name" value="MANGANESE EFFLUX PUMP MNTP-RELATED"/>
    <property type="match status" value="1"/>
</dbReference>
<evidence type="ECO:0000313" key="10">
    <source>
        <dbReference type="Proteomes" id="UP000002217"/>
    </source>
</evidence>
<dbReference type="InterPro" id="IPR003810">
    <property type="entry name" value="Mntp/YtaF"/>
</dbReference>
<dbReference type="RefSeq" id="WP_015759518.1">
    <property type="nucleotide sequence ID" value="NC_013216.1"/>
</dbReference>
<dbReference type="KEGG" id="dae:Dtox_4180"/>
<comment type="function">
    <text evidence="8">Probably functions as a manganese efflux pump.</text>
</comment>
<dbReference type="Pfam" id="PF02659">
    <property type="entry name" value="Mntp"/>
    <property type="match status" value="1"/>
</dbReference>
<gene>
    <name evidence="8" type="primary">mntP</name>
    <name evidence="9" type="ordered locus">Dtox_4180</name>
</gene>
<feature type="transmembrane region" description="Helical" evidence="8">
    <location>
        <begin position="130"/>
        <end position="151"/>
    </location>
</feature>
<name>C8VZA3_DESAS</name>
<proteinExistence type="inferred from homology"/>
<dbReference type="EMBL" id="CP001720">
    <property type="protein sequence ID" value="ACV64848.1"/>
    <property type="molecule type" value="Genomic_DNA"/>
</dbReference>
<keyword evidence="6 8" id="KW-0472">Membrane</keyword>
<evidence type="ECO:0000256" key="7">
    <source>
        <dbReference type="ARBA" id="ARBA00023211"/>
    </source>
</evidence>
<comment type="subcellular location">
    <subcellularLocation>
        <location evidence="8">Cell membrane</location>
        <topology evidence="8">Multi-pass membrane protein</topology>
    </subcellularLocation>
</comment>
<dbReference type="eggNOG" id="COG1971">
    <property type="taxonomic scope" value="Bacteria"/>
</dbReference>
<dbReference type="STRING" id="485916.Dtox_4180"/>
<reference evidence="9 10" key="1">
    <citation type="journal article" date="2009" name="Stand. Genomic Sci.">
        <title>Complete genome sequence of Desulfotomaculum acetoxidans type strain (5575).</title>
        <authorList>
            <person name="Spring S."/>
            <person name="Lapidus A."/>
            <person name="Schroder M."/>
            <person name="Gleim D."/>
            <person name="Sims D."/>
            <person name="Meincke L."/>
            <person name="Glavina Del Rio T."/>
            <person name="Tice H."/>
            <person name="Copeland A."/>
            <person name="Cheng J.F."/>
            <person name="Lucas S."/>
            <person name="Chen F."/>
            <person name="Nolan M."/>
            <person name="Bruce D."/>
            <person name="Goodwin L."/>
            <person name="Pitluck S."/>
            <person name="Ivanova N."/>
            <person name="Mavromatis K."/>
            <person name="Mikhailova N."/>
            <person name="Pati A."/>
            <person name="Chen A."/>
            <person name="Palaniappan K."/>
            <person name="Land M."/>
            <person name="Hauser L."/>
            <person name="Chang Y.J."/>
            <person name="Jeffries C.D."/>
            <person name="Chain P."/>
            <person name="Saunders E."/>
            <person name="Brettin T."/>
            <person name="Detter J.C."/>
            <person name="Goker M."/>
            <person name="Bristow J."/>
            <person name="Eisen J.A."/>
            <person name="Markowitz V."/>
            <person name="Hugenholtz P."/>
            <person name="Kyrpides N.C."/>
            <person name="Klenk H.P."/>
            <person name="Han C."/>
        </authorList>
    </citation>
    <scope>NUCLEOTIDE SEQUENCE [LARGE SCALE GENOMIC DNA]</scope>
    <source>
        <strain evidence="10">ATCC 49208 / DSM 771 / VKM B-1644</strain>
    </source>
</reference>
<protein>
    <recommendedName>
        <fullName evidence="8">Putative manganese efflux pump MntP</fullName>
    </recommendedName>
</protein>
<evidence type="ECO:0000256" key="6">
    <source>
        <dbReference type="ARBA" id="ARBA00023136"/>
    </source>
</evidence>
<feature type="transmembrane region" description="Helical" evidence="8">
    <location>
        <begin position="101"/>
        <end position="124"/>
    </location>
</feature>
<dbReference type="HAMAP" id="MF_01521">
    <property type="entry name" value="MntP_pump"/>
    <property type="match status" value="1"/>
</dbReference>
<evidence type="ECO:0000313" key="9">
    <source>
        <dbReference type="EMBL" id="ACV64848.1"/>
    </source>
</evidence>
<dbReference type="AlphaFoldDB" id="C8VZA3"/>
<keyword evidence="5 8" id="KW-0406">Ion transport</keyword>
<dbReference type="Proteomes" id="UP000002217">
    <property type="component" value="Chromosome"/>
</dbReference>
<evidence type="ECO:0000256" key="8">
    <source>
        <dbReference type="HAMAP-Rule" id="MF_01521"/>
    </source>
</evidence>
<organism evidence="9 10">
    <name type="scientific">Desulfofarcimen acetoxidans (strain ATCC 49208 / DSM 771 / KCTC 5769 / VKM B-1644 / 5575)</name>
    <name type="common">Desulfotomaculum acetoxidans</name>
    <dbReference type="NCBI Taxonomy" id="485916"/>
    <lineage>
        <taxon>Bacteria</taxon>
        <taxon>Bacillati</taxon>
        <taxon>Bacillota</taxon>
        <taxon>Clostridia</taxon>
        <taxon>Eubacteriales</taxon>
        <taxon>Peptococcaceae</taxon>
        <taxon>Desulfofarcimen</taxon>
    </lineage>
</organism>
<dbReference type="InterPro" id="IPR022929">
    <property type="entry name" value="Put_MntP"/>
</dbReference>
<accession>C8VZA3</accession>
<dbReference type="PANTHER" id="PTHR35529">
    <property type="entry name" value="MANGANESE EFFLUX PUMP MNTP-RELATED"/>
    <property type="match status" value="1"/>
</dbReference>
<keyword evidence="1 8" id="KW-0813">Transport</keyword>
<dbReference type="GO" id="GO:0005384">
    <property type="term" value="F:manganese ion transmembrane transporter activity"/>
    <property type="evidence" value="ECO:0007669"/>
    <property type="project" value="UniProtKB-UniRule"/>
</dbReference>
<sequence>MSEITLVLLAMALGTDAFSMCIGIGMAGVRRRQTAVITMTIFIFHIFMPLIGWYIGGVLGNLLGRVAVVAGAALLVYLGGRMILAVWREGADNSARSMIDSLWGVVLLSAGVSMDALSVGFTLGTRNVNLLQAAGVIGLVAGLMTFTGLVLGRFIGSWIGSRAQMAGGAVLVGIGVKLFWG</sequence>
<keyword evidence="7 8" id="KW-0464">Manganese</keyword>
<evidence type="ECO:0000256" key="3">
    <source>
        <dbReference type="ARBA" id="ARBA00022692"/>
    </source>
</evidence>
<evidence type="ECO:0000256" key="2">
    <source>
        <dbReference type="ARBA" id="ARBA00022475"/>
    </source>
</evidence>
<feature type="transmembrane region" description="Helical" evidence="8">
    <location>
        <begin position="62"/>
        <end position="80"/>
    </location>
</feature>
<keyword evidence="3 8" id="KW-0812">Transmembrane</keyword>
<dbReference type="GO" id="GO:0005886">
    <property type="term" value="C:plasma membrane"/>
    <property type="evidence" value="ECO:0007669"/>
    <property type="project" value="UniProtKB-SubCell"/>
</dbReference>
<comment type="similarity">
    <text evidence="8">Belongs to the MntP (TC 9.B.29) family.</text>
</comment>
<feature type="transmembrane region" description="Helical" evidence="8">
    <location>
        <begin position="6"/>
        <end position="29"/>
    </location>
</feature>
<evidence type="ECO:0000256" key="1">
    <source>
        <dbReference type="ARBA" id="ARBA00022448"/>
    </source>
</evidence>
<dbReference type="OrthoDB" id="1679700at2"/>
<feature type="transmembrane region" description="Helical" evidence="8">
    <location>
        <begin position="36"/>
        <end position="56"/>
    </location>
</feature>
<dbReference type="HOGENOM" id="CLU_096410_1_1_9"/>
<keyword evidence="4 8" id="KW-1133">Transmembrane helix</keyword>
<evidence type="ECO:0000256" key="5">
    <source>
        <dbReference type="ARBA" id="ARBA00023065"/>
    </source>
</evidence>
<keyword evidence="10" id="KW-1185">Reference proteome</keyword>
<evidence type="ECO:0000256" key="4">
    <source>
        <dbReference type="ARBA" id="ARBA00022989"/>
    </source>
</evidence>